<dbReference type="KEGG" id="vg:23681331"/>
<keyword evidence="2" id="KW-1185">Reference proteome</keyword>
<evidence type="ECO:0000313" key="1">
    <source>
        <dbReference type="EMBL" id="AJD83171.1"/>
    </source>
</evidence>
<reference evidence="2" key="1">
    <citation type="submission" date="2014-11" db="EMBL/GenBank/DDBJ databases">
        <title>Complete genome sequence of Paracoccus marcusii phage vB_PmaS_IMEP1 isolated from the South China Sea.</title>
        <authorList>
            <person name="Xu Y."/>
            <person name="Zhang R."/>
            <person name="Jiao N."/>
        </authorList>
    </citation>
    <scope>NUCLEOTIDE SEQUENCE [LARGE SCALE GENOMIC DNA]</scope>
</reference>
<protein>
    <submittedName>
        <fullName evidence="1">Uncharacterized protein</fullName>
    </submittedName>
</protein>
<accession>A0A0B5A7K4</accession>
<sequence length="147" mass="15984">MGTLKGLAARMNAEADRLEEYAHDAAVYLAHTIAYDLIDTTPVDTSRALSNWLVSLGSRSNVGTIDFAKGQRGNTRSTSAAMAKARVDQALAAKVPGQSIFISNVVRYIVYLNRGHSGQAPAMFVENSVLRGRMKLRQRIDAGGFRK</sequence>
<proteinExistence type="predicted"/>
<evidence type="ECO:0000313" key="2">
    <source>
        <dbReference type="Proteomes" id="UP000031732"/>
    </source>
</evidence>
<name>A0A0B5A7K4_9CAUD</name>
<dbReference type="Proteomes" id="UP000031732">
    <property type="component" value="Genome"/>
</dbReference>
<organism evidence="1 2">
    <name type="scientific">Paracoccus phage vB_PmaS-R3</name>
    <dbReference type="NCBI Taxonomy" id="2494563"/>
    <lineage>
        <taxon>Viruses</taxon>
        <taxon>Duplodnaviria</taxon>
        <taxon>Heunggongvirae</taxon>
        <taxon>Uroviricota</taxon>
        <taxon>Caudoviricetes</taxon>
        <taxon>Zhuquevirus</taxon>
        <taxon>Zhuquevirus R3</taxon>
    </lineage>
</organism>
<reference evidence="1 2" key="2">
    <citation type="journal article" date="2015" name="Stand. Genomic Sci.">
        <title>Complete genome sequence of Paracoccus marcusii phage vB_PmaS-R3 isolated from the South China Sea.</title>
        <authorList>
            <person name="Xu Y."/>
            <person name="Zhang R."/>
            <person name="Jiao N."/>
        </authorList>
    </citation>
    <scope>NUCLEOTIDE SEQUENCE [LARGE SCALE GENOMIC DNA]</scope>
</reference>
<dbReference type="EMBL" id="KP162168">
    <property type="protein sequence ID" value="AJD83171.1"/>
    <property type="molecule type" value="Genomic_DNA"/>
</dbReference>
<dbReference type="GeneID" id="23681331"/>
<dbReference type="RefSeq" id="YP_009126437.1">
    <property type="nucleotide sequence ID" value="NC_026608.1"/>
</dbReference>